<comment type="caution">
    <text evidence="2">The sequence shown here is derived from an EMBL/GenBank/DDBJ whole genome shotgun (WGS) entry which is preliminary data.</text>
</comment>
<keyword evidence="1" id="KW-0812">Transmembrane</keyword>
<protein>
    <submittedName>
        <fullName evidence="2">Uncharacterized protein</fullName>
    </submittedName>
</protein>
<reference evidence="2 3" key="2">
    <citation type="journal article" date="2017" name="Antonie Van Leeuwenhoek">
        <title>Rhizobium rhizosphaerae sp. nov., a novel species isolated from rice rhizosphere.</title>
        <authorList>
            <person name="Zhao J.J."/>
            <person name="Zhang J."/>
            <person name="Zhang R.J."/>
            <person name="Zhang C.W."/>
            <person name="Yin H.Q."/>
            <person name="Zhang X.X."/>
        </authorList>
    </citation>
    <scope>NUCLEOTIDE SEQUENCE [LARGE SCALE GENOMIC DNA]</scope>
    <source>
        <strain evidence="2 3">ACAM 611</strain>
    </source>
</reference>
<evidence type="ECO:0000256" key="1">
    <source>
        <dbReference type="SAM" id="Phobius"/>
    </source>
</evidence>
<name>H5TE61_9ALTE</name>
<proteinExistence type="predicted"/>
<keyword evidence="1" id="KW-0472">Membrane</keyword>
<dbReference type="Proteomes" id="UP000053586">
    <property type="component" value="Unassembled WGS sequence"/>
</dbReference>
<dbReference type="EMBL" id="BAET01000030">
    <property type="protein sequence ID" value="GAB56588.1"/>
    <property type="molecule type" value="Genomic_DNA"/>
</dbReference>
<accession>H5TE61</accession>
<sequence length="47" mass="5246">MIPNLEQLLLVCGISLAGVGLIVWLILKIPVEPETDDEDNDEDERIN</sequence>
<reference evidence="2 3" key="1">
    <citation type="journal article" date="2012" name="J. Bacteriol.">
        <title>Genome sequence of proteorhodopsin-containing sea ice bacterium Glaciecola punicea ACAM 611T.</title>
        <authorList>
            <person name="Qin Q.-L."/>
            <person name="Xie B.-B."/>
            <person name="Shu Y.-L."/>
            <person name="Rong J.-C."/>
            <person name="Zhao D.-L."/>
            <person name="Zhang X.-Y."/>
            <person name="Chen X.-L."/>
            <person name="Zhou B.-C."/>
            <person name="Zhanga Y.-Z."/>
        </authorList>
    </citation>
    <scope>NUCLEOTIDE SEQUENCE [LARGE SCALE GENOMIC DNA]</scope>
    <source>
        <strain evidence="2 3">ACAM 611</strain>
    </source>
</reference>
<evidence type="ECO:0000313" key="3">
    <source>
        <dbReference type="Proteomes" id="UP000053586"/>
    </source>
</evidence>
<evidence type="ECO:0000313" key="2">
    <source>
        <dbReference type="EMBL" id="GAB56588.1"/>
    </source>
</evidence>
<feature type="transmembrane region" description="Helical" evidence="1">
    <location>
        <begin position="7"/>
        <end position="27"/>
    </location>
</feature>
<dbReference type="AlphaFoldDB" id="H5TE61"/>
<gene>
    <name evidence="2" type="ORF">GPUN_2473</name>
</gene>
<keyword evidence="3" id="KW-1185">Reference proteome</keyword>
<dbReference type="RefSeq" id="WP_006006890.1">
    <property type="nucleotide sequence ID" value="NZ_BAET01000030.1"/>
</dbReference>
<organism evidence="2 3">
    <name type="scientific">Glaciecola punicea ACAM 611</name>
    <dbReference type="NCBI Taxonomy" id="1121923"/>
    <lineage>
        <taxon>Bacteria</taxon>
        <taxon>Pseudomonadati</taxon>
        <taxon>Pseudomonadota</taxon>
        <taxon>Gammaproteobacteria</taxon>
        <taxon>Alteromonadales</taxon>
        <taxon>Alteromonadaceae</taxon>
        <taxon>Glaciecola</taxon>
    </lineage>
</organism>
<keyword evidence="1" id="KW-1133">Transmembrane helix</keyword>